<sequence length="103" mass="11971">MSDMNEKELDELEEEEAAENYITLTDDDGNEVSFEIIGTVEYKEHLYAVLLPFDDEDDEVVILEVIPGETPEEDDFVSVDDDKLLGEVFEEFKKNYDGEYEFE</sequence>
<name>A0A1H6IC14_RUMFL</name>
<dbReference type="Proteomes" id="UP000183190">
    <property type="component" value="Unassembled WGS sequence"/>
</dbReference>
<dbReference type="Pfam" id="PF06949">
    <property type="entry name" value="DUF1292"/>
    <property type="match status" value="1"/>
</dbReference>
<dbReference type="RefSeq" id="WP_242872824.1">
    <property type="nucleotide sequence ID" value="NZ_FNWV01000002.1"/>
</dbReference>
<protein>
    <submittedName>
        <fullName evidence="1">Uncharacterized protein</fullName>
    </submittedName>
</protein>
<evidence type="ECO:0000313" key="2">
    <source>
        <dbReference type="Proteomes" id="UP000183190"/>
    </source>
</evidence>
<proteinExistence type="predicted"/>
<reference evidence="1 2" key="1">
    <citation type="submission" date="2016-10" db="EMBL/GenBank/DDBJ databases">
        <authorList>
            <person name="de Groot N.N."/>
        </authorList>
    </citation>
    <scope>NUCLEOTIDE SEQUENCE [LARGE SCALE GENOMIC DNA]</scope>
    <source>
        <strain evidence="1 2">YAD2003</strain>
    </source>
</reference>
<evidence type="ECO:0000313" key="1">
    <source>
        <dbReference type="EMBL" id="SEH46340.1"/>
    </source>
</evidence>
<dbReference type="InterPro" id="IPR009711">
    <property type="entry name" value="UPF0473"/>
</dbReference>
<accession>A0A1H6IC14</accession>
<gene>
    <name evidence="1" type="ORF">SAMN02910265_00803</name>
</gene>
<dbReference type="EMBL" id="FNWV01000002">
    <property type="protein sequence ID" value="SEH46340.1"/>
    <property type="molecule type" value="Genomic_DNA"/>
</dbReference>
<organism evidence="1 2">
    <name type="scientific">Ruminococcus flavefaciens</name>
    <dbReference type="NCBI Taxonomy" id="1265"/>
    <lineage>
        <taxon>Bacteria</taxon>
        <taxon>Bacillati</taxon>
        <taxon>Bacillota</taxon>
        <taxon>Clostridia</taxon>
        <taxon>Eubacteriales</taxon>
        <taxon>Oscillospiraceae</taxon>
        <taxon>Ruminococcus</taxon>
    </lineage>
</organism>
<dbReference type="AlphaFoldDB" id="A0A1H6IC14"/>